<proteinExistence type="predicted"/>
<reference evidence="2" key="1">
    <citation type="journal article" date="2022" name="Int. J. Mol. Sci.">
        <title>Draft Genome of Tanacetum Coccineum: Genomic Comparison of Closely Related Tanacetum-Family Plants.</title>
        <authorList>
            <person name="Yamashiro T."/>
            <person name="Shiraishi A."/>
            <person name="Nakayama K."/>
            <person name="Satake H."/>
        </authorList>
    </citation>
    <scope>NUCLEOTIDE SEQUENCE</scope>
</reference>
<accession>A0ABQ5IBA0</accession>
<name>A0ABQ5IBA0_9ASTR</name>
<sequence>MKEQAYNVDRDKDHKSSTTTAISLISRRSVTMNSLQGEISKANGLGKDFSNSLMADSLPKTIWLSMHHVVAIKHWLFQSKRLLVFKKLKLKKHEVSTASTSVSTGGRVTTISSYKDLIRLGSTSGIRAGRETLRADDENPPPLVVTPTQQAPHTVSTIKLHILKKDTNGQIKVLPPKTAEEILARERERKARTTLLMAIPEDHLENFHKITDVKEMREAIKYRFGGNDESKKMFQSLLSQLEIHGAGVSTEDANQKFLRSLPSSWSQVSLIMRTKPGVDNLSFDDLYNNLKVFETDVKGSTGSSSSAQNVAFVSSKSTSSTNDVSTAYGATTSSGYNSQRENTSSYTDELMHSFFANQSSGPQLDHEDLEQIDGFDLEEIDLKWQGTLLESADQKGIKISEGEMQGTLDIKQKIIGGDLENRRNLKLWNLDAKKQLLMYSRFVQGFLNNQLSNLHAPLDNLPIPVLTKKVFTNMAKKGLNFLGHVTPLFPNMLAQAVVDEGEGLGQPTEPQPTPSPTQPSTGDLPPVTESSYRHDTTQDPRVNLEGIGGSKGGQVQSSNDRSHSGGNTSARAKGGLNLQVVKDMKKKLGKKEFVSKQGRKNAKPEPILDDSAFDNIDADLAHGVSTVVPEVSTVVPEVNISTASRPKVSTATLMTPPTTTSVFDNKDITLAETLVKMKDDKAKLKGVAIKEV</sequence>
<dbReference type="EMBL" id="BQNB010020495">
    <property type="protein sequence ID" value="GJT96577.1"/>
    <property type="molecule type" value="Genomic_DNA"/>
</dbReference>
<dbReference type="Proteomes" id="UP001151760">
    <property type="component" value="Unassembled WGS sequence"/>
</dbReference>
<evidence type="ECO:0000313" key="2">
    <source>
        <dbReference type="EMBL" id="GJT96577.1"/>
    </source>
</evidence>
<gene>
    <name evidence="2" type="ORF">Tco_1092095</name>
</gene>
<protein>
    <submittedName>
        <fullName evidence="2">Uncharacterized protein</fullName>
    </submittedName>
</protein>
<feature type="non-terminal residue" evidence="2">
    <location>
        <position position="692"/>
    </location>
</feature>
<feature type="compositionally biased region" description="Polar residues" evidence="1">
    <location>
        <begin position="553"/>
        <end position="570"/>
    </location>
</feature>
<comment type="caution">
    <text evidence="2">The sequence shown here is derived from an EMBL/GenBank/DDBJ whole genome shotgun (WGS) entry which is preliminary data.</text>
</comment>
<evidence type="ECO:0000256" key="1">
    <source>
        <dbReference type="SAM" id="MobiDB-lite"/>
    </source>
</evidence>
<feature type="region of interest" description="Disordered" evidence="1">
    <location>
        <begin position="502"/>
        <end position="579"/>
    </location>
</feature>
<keyword evidence="3" id="KW-1185">Reference proteome</keyword>
<organism evidence="2 3">
    <name type="scientific">Tanacetum coccineum</name>
    <dbReference type="NCBI Taxonomy" id="301880"/>
    <lineage>
        <taxon>Eukaryota</taxon>
        <taxon>Viridiplantae</taxon>
        <taxon>Streptophyta</taxon>
        <taxon>Embryophyta</taxon>
        <taxon>Tracheophyta</taxon>
        <taxon>Spermatophyta</taxon>
        <taxon>Magnoliopsida</taxon>
        <taxon>eudicotyledons</taxon>
        <taxon>Gunneridae</taxon>
        <taxon>Pentapetalae</taxon>
        <taxon>asterids</taxon>
        <taxon>campanulids</taxon>
        <taxon>Asterales</taxon>
        <taxon>Asteraceae</taxon>
        <taxon>Asteroideae</taxon>
        <taxon>Anthemideae</taxon>
        <taxon>Anthemidinae</taxon>
        <taxon>Tanacetum</taxon>
    </lineage>
</organism>
<evidence type="ECO:0000313" key="3">
    <source>
        <dbReference type="Proteomes" id="UP001151760"/>
    </source>
</evidence>
<reference evidence="2" key="2">
    <citation type="submission" date="2022-01" db="EMBL/GenBank/DDBJ databases">
        <authorList>
            <person name="Yamashiro T."/>
            <person name="Shiraishi A."/>
            <person name="Satake H."/>
            <person name="Nakayama K."/>
        </authorList>
    </citation>
    <scope>NUCLEOTIDE SEQUENCE</scope>
</reference>